<dbReference type="InterPro" id="IPR012902">
    <property type="entry name" value="N_methyl_site"/>
</dbReference>
<keyword evidence="3" id="KW-1185">Reference proteome</keyword>
<dbReference type="Proteomes" id="UP000004371">
    <property type="component" value="Unassembled WGS sequence"/>
</dbReference>
<protein>
    <submittedName>
        <fullName evidence="2">MSHA pilin protein MshD</fullName>
    </submittedName>
</protein>
<proteinExistence type="predicted"/>
<accession>E8LQ64</accession>
<reference evidence="2 3" key="1">
    <citation type="journal article" date="2012" name="Int. J. Syst. Evol. Microbiol.">
        <title>Vibrio caribbeanicus sp. nov., isolated from the marine sponge Scleritoderma cyanea.</title>
        <authorList>
            <person name="Hoffmann M."/>
            <person name="Monday S.R."/>
            <person name="Allard M.W."/>
            <person name="Strain E.A."/>
            <person name="Whittaker P."/>
            <person name="Naum M."/>
            <person name="McCarthy P.J."/>
            <person name="Lopez J.V."/>
            <person name="Fischer M."/>
            <person name="Brown E.W."/>
        </authorList>
    </citation>
    <scope>NUCLEOTIDE SEQUENCE [LARGE SCALE GENOMIC DNA]</scope>
    <source>
        <strain evidence="2 3">LMG 20546</strain>
    </source>
</reference>
<dbReference type="EMBL" id="AEVS01000015">
    <property type="protein sequence ID" value="EGA67126.1"/>
    <property type="molecule type" value="Genomic_DNA"/>
</dbReference>
<evidence type="ECO:0000313" key="2">
    <source>
        <dbReference type="EMBL" id="EGA67126.1"/>
    </source>
</evidence>
<comment type="caution">
    <text evidence="2">The sequence shown here is derived from an EMBL/GenBank/DDBJ whole genome shotgun (WGS) entry which is preliminary data.</text>
</comment>
<feature type="transmembrane region" description="Helical" evidence="1">
    <location>
        <begin position="12"/>
        <end position="31"/>
    </location>
</feature>
<dbReference type="STRING" id="945543.VIBR0546_05523"/>
<evidence type="ECO:0000313" key="3">
    <source>
        <dbReference type="Proteomes" id="UP000004371"/>
    </source>
</evidence>
<dbReference type="Pfam" id="PF07963">
    <property type="entry name" value="N_methyl"/>
    <property type="match status" value="1"/>
</dbReference>
<name>E8LQ64_9VIBR</name>
<keyword evidence="1" id="KW-0472">Membrane</keyword>
<gene>
    <name evidence="2" type="ORF">VIBR0546_05523</name>
</gene>
<evidence type="ECO:0000256" key="1">
    <source>
        <dbReference type="SAM" id="Phobius"/>
    </source>
</evidence>
<sequence length="182" mass="19926">MKRKLGFTLIESIIVIVVMGLAMVTITSFLVPQITRSADPYYQTRAAALGQSVMSSILARGFDQNSDFTGGFIRCDEVIVGQPAVSCTAEDDFGAEEDEGVDADAIRPQLYNDVDDFIGCWEQQAANGCRDLDLLLGDSSYRNFRLDIDVTYADGTSLKRINLVISAADQTPVTLDAYRGNY</sequence>
<dbReference type="eggNOG" id="COG2165">
    <property type="taxonomic scope" value="Bacteria"/>
</dbReference>
<dbReference type="OrthoDB" id="5593857at2"/>
<dbReference type="NCBIfam" id="TIGR02532">
    <property type="entry name" value="IV_pilin_GFxxxE"/>
    <property type="match status" value="1"/>
</dbReference>
<keyword evidence="1" id="KW-1133">Transmembrane helix</keyword>
<organism evidence="2 3">
    <name type="scientific">Vibrio brasiliensis LMG 20546</name>
    <dbReference type="NCBI Taxonomy" id="945543"/>
    <lineage>
        <taxon>Bacteria</taxon>
        <taxon>Pseudomonadati</taxon>
        <taxon>Pseudomonadota</taxon>
        <taxon>Gammaproteobacteria</taxon>
        <taxon>Vibrionales</taxon>
        <taxon>Vibrionaceae</taxon>
        <taxon>Vibrio</taxon>
        <taxon>Vibrio oreintalis group</taxon>
    </lineage>
</organism>
<dbReference type="RefSeq" id="WP_006877973.1">
    <property type="nucleotide sequence ID" value="NZ_AEVS01000015.1"/>
</dbReference>
<dbReference type="AlphaFoldDB" id="E8LQ64"/>
<keyword evidence="1" id="KW-0812">Transmembrane</keyword>